<dbReference type="STRING" id="476652.DEAC_c05330"/>
<protein>
    <submittedName>
        <fullName evidence="1">Uncharacterized protein</fullName>
    </submittedName>
</protein>
<evidence type="ECO:0000313" key="2">
    <source>
        <dbReference type="Proteomes" id="UP000036356"/>
    </source>
</evidence>
<dbReference type="PATRIC" id="fig|476652.3.peg.540"/>
<evidence type="ECO:0000313" key="1">
    <source>
        <dbReference type="EMBL" id="KLU67321.1"/>
    </source>
</evidence>
<dbReference type="RefSeq" id="WP_047808482.1">
    <property type="nucleotide sequence ID" value="NZ_LDZY01000002.1"/>
</dbReference>
<sequence length="151" mass="17237">MITPLPSSILLNFNEADTELWQDLQQIEPDLRNDFIKEALCMMFKCCHAAKRFLPQSAMMRSGDVLQRSESHGIHEHYDSKGIEEDYSQVDSQVDSFSLEALFTEGTVLSRSENQSKSSLGYQHLMNNVIGLEDDEEVLKVLQDLSNHKTK</sequence>
<proteinExistence type="predicted"/>
<comment type="caution">
    <text evidence="1">The sequence shown here is derived from an EMBL/GenBank/DDBJ whole genome shotgun (WGS) entry which is preliminary data.</text>
</comment>
<dbReference type="EMBL" id="LDZY01000002">
    <property type="protein sequence ID" value="KLU67321.1"/>
    <property type="molecule type" value="Genomic_DNA"/>
</dbReference>
<gene>
    <name evidence="1" type="ORF">DEAC_c05330</name>
</gene>
<dbReference type="AlphaFoldDB" id="A0A0J1IRL3"/>
<accession>A0A0J1IRL3</accession>
<name>A0A0J1IRL3_9FIRM</name>
<organism evidence="1 2">
    <name type="scientific">Desulfosporosinus acididurans</name>
    <dbReference type="NCBI Taxonomy" id="476652"/>
    <lineage>
        <taxon>Bacteria</taxon>
        <taxon>Bacillati</taxon>
        <taxon>Bacillota</taxon>
        <taxon>Clostridia</taxon>
        <taxon>Eubacteriales</taxon>
        <taxon>Desulfitobacteriaceae</taxon>
        <taxon>Desulfosporosinus</taxon>
    </lineage>
</organism>
<dbReference type="Proteomes" id="UP000036356">
    <property type="component" value="Unassembled WGS sequence"/>
</dbReference>
<keyword evidence="2" id="KW-1185">Reference proteome</keyword>
<reference evidence="1 2" key="1">
    <citation type="submission" date="2015-06" db="EMBL/GenBank/DDBJ databases">
        <title>Draft genome of the moderately acidophilic sulfate reducer Candidatus Desulfosporosinus acididurans strain M1.</title>
        <authorList>
            <person name="Poehlein A."/>
            <person name="Petzsch P."/>
            <person name="Johnson B.D."/>
            <person name="Schloemann M."/>
            <person name="Daniel R."/>
            <person name="Muehling M."/>
        </authorList>
    </citation>
    <scope>NUCLEOTIDE SEQUENCE [LARGE SCALE GENOMIC DNA]</scope>
    <source>
        <strain evidence="1 2">M1</strain>
    </source>
</reference>